<dbReference type="InterPro" id="IPR025380">
    <property type="entry name" value="DUF4369"/>
</dbReference>
<keyword evidence="7" id="KW-1185">Reference proteome</keyword>
<feature type="domain" description="Thioredoxin" evidence="5">
    <location>
        <begin position="235"/>
        <end position="375"/>
    </location>
</feature>
<dbReference type="Proteomes" id="UP000292884">
    <property type="component" value="Unassembled WGS sequence"/>
</dbReference>
<dbReference type="GO" id="GO:0016491">
    <property type="term" value="F:oxidoreductase activity"/>
    <property type="evidence" value="ECO:0007669"/>
    <property type="project" value="InterPro"/>
</dbReference>
<dbReference type="GO" id="GO:0017004">
    <property type="term" value="P:cytochrome complex assembly"/>
    <property type="evidence" value="ECO:0007669"/>
    <property type="project" value="UniProtKB-KW"/>
</dbReference>
<dbReference type="InterPro" id="IPR013766">
    <property type="entry name" value="Thioredoxin_domain"/>
</dbReference>
<dbReference type="OrthoDB" id="750178at2"/>
<proteinExistence type="predicted"/>
<gene>
    <name evidence="6" type="ORF">EZ428_18060</name>
</gene>
<dbReference type="Pfam" id="PF14289">
    <property type="entry name" value="DUF4369"/>
    <property type="match status" value="1"/>
</dbReference>
<reference evidence="6 7" key="1">
    <citation type="submission" date="2019-02" db="EMBL/GenBank/DDBJ databases">
        <title>Pedobacter sp. RP-1-13 sp. nov., isolated from Arctic soil.</title>
        <authorList>
            <person name="Dahal R.H."/>
        </authorList>
    </citation>
    <scope>NUCLEOTIDE SEQUENCE [LARGE SCALE GENOMIC DNA]</scope>
    <source>
        <strain evidence="6 7">RP-1-13</strain>
    </source>
</reference>
<accession>A0A4V2MI19</accession>
<dbReference type="Gene3D" id="3.40.30.10">
    <property type="entry name" value="Glutaredoxin"/>
    <property type="match status" value="1"/>
</dbReference>
<dbReference type="GO" id="GO:0016209">
    <property type="term" value="F:antioxidant activity"/>
    <property type="evidence" value="ECO:0007669"/>
    <property type="project" value="InterPro"/>
</dbReference>
<evidence type="ECO:0000313" key="7">
    <source>
        <dbReference type="Proteomes" id="UP000292884"/>
    </source>
</evidence>
<dbReference type="AlphaFoldDB" id="A0A4V2MI19"/>
<sequence length="375" mass="42377">MKKIILLLITIFPTVIYAQREDFKITGSFSSKVEGKVHYNYSERGISVQDSVEVVDGRYELKGKVLGIQKAYFSFKHKGSTDIKQAWRDSRVIFIAPGDFNIIAEDSIYKAKIIGSEINTEYDAYMAPLNGIAKERKPFWDEYIKIKAADRVNNPRATELKAKIDQSTKEREDLLRTYVRTHPKSYFSIEAVNELMGPYAVVEKVADLWAGLDPQLKNSYNGKVINALLSGSRATDVGAKAPGFEQPDTAGKMVRLSEIKGKYVFVDFWASWCKPCRAENPNVLKAYNTYKNKNFTIVGISIDFEKDHDKWIKAIKEDGMPWTQLLSPANIDRGAMKTYGVRAIPSNFLVDPNGVIVAKNLHGPELQIKLAKLFE</sequence>
<keyword evidence="2" id="KW-0201">Cytochrome c-type biogenesis</keyword>
<dbReference type="RefSeq" id="WP_131554600.1">
    <property type="nucleotide sequence ID" value="NZ_SJSK01000005.1"/>
</dbReference>
<dbReference type="GO" id="GO:0030313">
    <property type="term" value="C:cell envelope"/>
    <property type="evidence" value="ECO:0007669"/>
    <property type="project" value="UniProtKB-SubCell"/>
</dbReference>
<evidence type="ECO:0000256" key="2">
    <source>
        <dbReference type="ARBA" id="ARBA00022748"/>
    </source>
</evidence>
<protein>
    <submittedName>
        <fullName evidence="6">AhpC/TSA family protein</fullName>
    </submittedName>
</protein>
<dbReference type="PANTHER" id="PTHR42852:SF6">
    <property type="entry name" value="THIOL:DISULFIDE INTERCHANGE PROTEIN DSBE"/>
    <property type="match status" value="1"/>
</dbReference>
<dbReference type="PANTHER" id="PTHR42852">
    <property type="entry name" value="THIOL:DISULFIDE INTERCHANGE PROTEIN DSBE"/>
    <property type="match status" value="1"/>
</dbReference>
<organism evidence="6 7">
    <name type="scientific">Pedobacter frigiditerrae</name>
    <dbReference type="NCBI Taxonomy" id="2530452"/>
    <lineage>
        <taxon>Bacteria</taxon>
        <taxon>Pseudomonadati</taxon>
        <taxon>Bacteroidota</taxon>
        <taxon>Sphingobacteriia</taxon>
        <taxon>Sphingobacteriales</taxon>
        <taxon>Sphingobacteriaceae</taxon>
        <taxon>Pedobacter</taxon>
    </lineage>
</organism>
<dbReference type="InterPro" id="IPR050553">
    <property type="entry name" value="Thioredoxin_ResA/DsbE_sf"/>
</dbReference>
<evidence type="ECO:0000256" key="1">
    <source>
        <dbReference type="ARBA" id="ARBA00004196"/>
    </source>
</evidence>
<dbReference type="InterPro" id="IPR036249">
    <property type="entry name" value="Thioredoxin-like_sf"/>
</dbReference>
<dbReference type="Pfam" id="PF00578">
    <property type="entry name" value="AhpC-TSA"/>
    <property type="match status" value="1"/>
</dbReference>
<dbReference type="InterPro" id="IPR000866">
    <property type="entry name" value="AhpC/TSA"/>
</dbReference>
<dbReference type="EMBL" id="SJSK01000005">
    <property type="protein sequence ID" value="TCC88546.1"/>
    <property type="molecule type" value="Genomic_DNA"/>
</dbReference>
<evidence type="ECO:0000259" key="5">
    <source>
        <dbReference type="PROSITE" id="PS51352"/>
    </source>
</evidence>
<keyword evidence="4" id="KW-0676">Redox-active center</keyword>
<comment type="subcellular location">
    <subcellularLocation>
        <location evidence="1">Cell envelope</location>
    </subcellularLocation>
</comment>
<dbReference type="SUPFAM" id="SSF52833">
    <property type="entry name" value="Thioredoxin-like"/>
    <property type="match status" value="1"/>
</dbReference>
<name>A0A4V2MI19_9SPHI</name>
<keyword evidence="3" id="KW-1015">Disulfide bond</keyword>
<evidence type="ECO:0000256" key="4">
    <source>
        <dbReference type="ARBA" id="ARBA00023284"/>
    </source>
</evidence>
<comment type="caution">
    <text evidence="6">The sequence shown here is derived from an EMBL/GenBank/DDBJ whole genome shotgun (WGS) entry which is preliminary data.</text>
</comment>
<evidence type="ECO:0000256" key="3">
    <source>
        <dbReference type="ARBA" id="ARBA00023157"/>
    </source>
</evidence>
<dbReference type="CDD" id="cd02966">
    <property type="entry name" value="TlpA_like_family"/>
    <property type="match status" value="1"/>
</dbReference>
<dbReference type="PROSITE" id="PS51352">
    <property type="entry name" value="THIOREDOXIN_2"/>
    <property type="match status" value="1"/>
</dbReference>
<evidence type="ECO:0000313" key="6">
    <source>
        <dbReference type="EMBL" id="TCC88546.1"/>
    </source>
</evidence>